<keyword evidence="3 6" id="KW-0812">Transmembrane</keyword>
<dbReference type="EMBL" id="FNIL01000006">
    <property type="protein sequence ID" value="SDO04308.1"/>
    <property type="molecule type" value="Genomic_DNA"/>
</dbReference>
<evidence type="ECO:0000256" key="2">
    <source>
        <dbReference type="ARBA" id="ARBA00022475"/>
    </source>
</evidence>
<evidence type="ECO:0000259" key="7">
    <source>
        <dbReference type="Pfam" id="PF22813"/>
    </source>
</evidence>
<organism evidence="11 12">
    <name type="scientific">Alkalicoccus daliensis</name>
    <dbReference type="NCBI Taxonomy" id="745820"/>
    <lineage>
        <taxon>Bacteria</taxon>
        <taxon>Bacillati</taxon>
        <taxon>Bacillota</taxon>
        <taxon>Bacilli</taxon>
        <taxon>Bacillales</taxon>
        <taxon>Bacillaceae</taxon>
        <taxon>Alkalicoccus</taxon>
    </lineage>
</organism>
<evidence type="ECO:0008006" key="13">
    <source>
        <dbReference type="Google" id="ProtNLM"/>
    </source>
</evidence>
<dbReference type="InterPro" id="IPR054529">
    <property type="entry name" value="TcaA_2nd"/>
</dbReference>
<dbReference type="InterPro" id="IPR054530">
    <property type="entry name" value="TcaA_4th"/>
</dbReference>
<accession>A0A1H0GBU6</accession>
<keyword evidence="4 6" id="KW-1133">Transmembrane helix</keyword>
<evidence type="ECO:0000259" key="10">
    <source>
        <dbReference type="Pfam" id="PF25155"/>
    </source>
</evidence>
<dbReference type="Pfam" id="PF22820">
    <property type="entry name" value="TcaA_3rd_4th"/>
    <property type="match status" value="1"/>
</dbReference>
<evidence type="ECO:0000259" key="8">
    <source>
        <dbReference type="Pfam" id="PF22819"/>
    </source>
</evidence>
<dbReference type="AlphaFoldDB" id="A0A1H0GBU6"/>
<evidence type="ECO:0000256" key="6">
    <source>
        <dbReference type="SAM" id="Phobius"/>
    </source>
</evidence>
<feature type="domain" description="TcaA protein NTF2-like" evidence="8">
    <location>
        <begin position="486"/>
        <end position="575"/>
    </location>
</feature>
<evidence type="ECO:0000256" key="5">
    <source>
        <dbReference type="ARBA" id="ARBA00023136"/>
    </source>
</evidence>
<dbReference type="InterPro" id="IPR056902">
    <property type="entry name" value="NTF2_YvbJ"/>
</dbReference>
<dbReference type="InterPro" id="IPR054528">
    <property type="entry name" value="TcaA_5th"/>
</dbReference>
<feature type="transmembrane region" description="Helical" evidence="6">
    <location>
        <begin position="42"/>
        <end position="61"/>
    </location>
</feature>
<evidence type="ECO:0000256" key="3">
    <source>
        <dbReference type="ARBA" id="ARBA00022692"/>
    </source>
</evidence>
<evidence type="ECO:0000313" key="11">
    <source>
        <dbReference type="EMBL" id="SDO04308.1"/>
    </source>
</evidence>
<keyword evidence="12" id="KW-1185">Reference proteome</keyword>
<dbReference type="RefSeq" id="WP_090842957.1">
    <property type="nucleotide sequence ID" value="NZ_FNIL01000006.1"/>
</dbReference>
<dbReference type="PANTHER" id="PTHR40038">
    <property type="entry name" value="MEMBRANE-ASSOCIATED PROTEIN TCAA"/>
    <property type="match status" value="1"/>
</dbReference>
<dbReference type="Pfam" id="PF22819">
    <property type="entry name" value="TcaA_5th"/>
    <property type="match status" value="1"/>
</dbReference>
<dbReference type="PANTHER" id="PTHR40038:SF1">
    <property type="entry name" value="MEMBRANE-ASSOCIATED PROTEIN TCAA"/>
    <property type="match status" value="1"/>
</dbReference>
<evidence type="ECO:0000256" key="4">
    <source>
        <dbReference type="ARBA" id="ARBA00022989"/>
    </source>
</evidence>
<keyword evidence="2" id="KW-1003">Cell membrane</keyword>
<protein>
    <recommendedName>
        <fullName evidence="13">Zinc ribbon domain-containing protein</fullName>
    </recommendedName>
</protein>
<keyword evidence="5 6" id="KW-0472">Membrane</keyword>
<dbReference type="Proteomes" id="UP000198778">
    <property type="component" value="Unassembled WGS sequence"/>
</dbReference>
<name>A0A1H0GBU6_9BACI</name>
<reference evidence="12" key="1">
    <citation type="submission" date="2016-10" db="EMBL/GenBank/DDBJ databases">
        <authorList>
            <person name="Varghese N."/>
            <person name="Submissions S."/>
        </authorList>
    </citation>
    <scope>NUCLEOTIDE SEQUENCE [LARGE SCALE GENOMIC DNA]</scope>
    <source>
        <strain evidence="12">CGMCC 1.10369</strain>
    </source>
</reference>
<evidence type="ECO:0000256" key="1">
    <source>
        <dbReference type="ARBA" id="ARBA00004162"/>
    </source>
</evidence>
<dbReference type="Pfam" id="PF22813">
    <property type="entry name" value="TcaA_2nd"/>
    <property type="match status" value="1"/>
</dbReference>
<feature type="domain" description="YvbJ-like NTF2-like" evidence="10">
    <location>
        <begin position="323"/>
        <end position="420"/>
    </location>
</feature>
<dbReference type="Pfam" id="PF25155">
    <property type="entry name" value="NTF2_YvbJ"/>
    <property type="match status" value="1"/>
</dbReference>
<dbReference type="STRING" id="745820.SAMN04488053_10648"/>
<evidence type="ECO:0000313" key="12">
    <source>
        <dbReference type="Proteomes" id="UP000198778"/>
    </source>
</evidence>
<proteinExistence type="predicted"/>
<sequence length="586" mass="67079">MSFCNNCGEKRTAGETQCANCGKEVQSSSAKARSKATKKQKVILFSSAASVLVLGGLYFTGSTLADGSRTLNHVQKAILEEDSETLYTYMSSSDPVKEVTEKHAEDIISFYHSSSYTQKDMDEYFSYRADLLRTGDNPIFAEENQGTEIPWVSFEKSGSKYLFFDNYDLVINSFPLYVTSNQNDISFQVDGETVSHDVDGMGYFYLGDFLPGVYEVTASLESDFLDLDVSSTHQHLQEGNTSELLFDVDEIEVTSSMENTALFVDGEDSGMTVGTSSVTIGPVLMNGEMELHAEKESPFGTLQSDVISPESWDVHFEFLLEEEMKETIVNDMQNMFENPDFLYEGYSNSLRVLEEMEWFTEMAEVYEFEGKLAVSIPVTEHWQHNVSWNDEELDMRPAEENRRYTLVYQEDNEEWEIDAYTSDYGERTGLPETLTFDADSQVENAIEQQKENTLEAYRENADSNLDSLFRNFIHGSLNLSNSGNEGVFDYIDEDAEEYRDSIIEYTEYLEDKEISRTLSNYEVDSYDTSDDEFYTVNTVEEYRIYYGESDETKMKEYESTYRVRLTEDGFKVTELEETNEINSEDL</sequence>
<feature type="domain" description="TcaA 4th" evidence="9">
    <location>
        <begin position="248"/>
        <end position="314"/>
    </location>
</feature>
<evidence type="ECO:0000259" key="9">
    <source>
        <dbReference type="Pfam" id="PF22820"/>
    </source>
</evidence>
<comment type="subcellular location">
    <subcellularLocation>
        <location evidence="1">Cell membrane</location>
        <topology evidence="1">Single-pass membrane protein</topology>
    </subcellularLocation>
</comment>
<gene>
    <name evidence="11" type="ORF">SAMN04488053_10648</name>
</gene>
<dbReference type="OrthoDB" id="1895190at2"/>
<dbReference type="GO" id="GO:0005886">
    <property type="term" value="C:plasma membrane"/>
    <property type="evidence" value="ECO:0007669"/>
    <property type="project" value="UniProtKB-SubCell"/>
</dbReference>
<feature type="domain" description="TcaA second" evidence="7">
    <location>
        <begin position="69"/>
        <end position="171"/>
    </location>
</feature>